<dbReference type="PANTHER" id="PTHR40630">
    <property type="entry name" value="POSSIBLE DNA-BINDING PROTEIN"/>
    <property type="match status" value="1"/>
</dbReference>
<proteinExistence type="predicted"/>
<gene>
    <name evidence="2" type="ORF">A0H81_11560</name>
</gene>
<dbReference type="EMBL" id="LUGG01000020">
    <property type="protein sequence ID" value="OBZ68438.1"/>
    <property type="molecule type" value="Genomic_DNA"/>
</dbReference>
<feature type="compositionally biased region" description="Basic residues" evidence="1">
    <location>
        <begin position="149"/>
        <end position="158"/>
    </location>
</feature>
<organism evidence="2 3">
    <name type="scientific">Grifola frondosa</name>
    <name type="common">Maitake</name>
    <name type="synonym">Polyporus frondosus</name>
    <dbReference type="NCBI Taxonomy" id="5627"/>
    <lineage>
        <taxon>Eukaryota</taxon>
        <taxon>Fungi</taxon>
        <taxon>Dikarya</taxon>
        <taxon>Basidiomycota</taxon>
        <taxon>Agaricomycotina</taxon>
        <taxon>Agaricomycetes</taxon>
        <taxon>Polyporales</taxon>
        <taxon>Grifolaceae</taxon>
        <taxon>Grifola</taxon>
    </lineage>
</organism>
<dbReference type="STRING" id="5627.A0A1C7LVC0"/>
<dbReference type="OrthoDB" id="2131339at2759"/>
<dbReference type="Proteomes" id="UP000092993">
    <property type="component" value="Unassembled WGS sequence"/>
</dbReference>
<evidence type="ECO:0000256" key="1">
    <source>
        <dbReference type="SAM" id="MobiDB-lite"/>
    </source>
</evidence>
<feature type="region of interest" description="Disordered" evidence="1">
    <location>
        <begin position="28"/>
        <end position="158"/>
    </location>
</feature>
<keyword evidence="3" id="KW-1185">Reference proteome</keyword>
<comment type="caution">
    <text evidence="2">The sequence shown here is derived from an EMBL/GenBank/DDBJ whole genome shotgun (WGS) entry which is preliminary data.</text>
</comment>
<feature type="compositionally biased region" description="Polar residues" evidence="1">
    <location>
        <begin position="87"/>
        <end position="101"/>
    </location>
</feature>
<feature type="compositionally biased region" description="Basic and acidic residues" evidence="1">
    <location>
        <begin position="60"/>
        <end position="72"/>
    </location>
</feature>
<accession>A0A1C7LVC0</accession>
<feature type="compositionally biased region" description="Acidic residues" evidence="1">
    <location>
        <begin position="127"/>
        <end position="145"/>
    </location>
</feature>
<dbReference type="Pfam" id="PF11338">
    <property type="entry name" value="DUF3140"/>
    <property type="match status" value="1"/>
</dbReference>
<evidence type="ECO:0000313" key="3">
    <source>
        <dbReference type="Proteomes" id="UP000092993"/>
    </source>
</evidence>
<name>A0A1C7LVC0_GRIFR</name>
<protein>
    <submittedName>
        <fullName evidence="2">Uncharacterized protein</fullName>
    </submittedName>
</protein>
<feature type="compositionally biased region" description="Basic and acidic residues" evidence="1">
    <location>
        <begin position="28"/>
        <end position="42"/>
    </location>
</feature>
<sequence length="158" mass="17917">MDPEQFDEDDINHMRKVVGYVNRHLAQEDHLKETKTKEELENAKSTISLKNWGHNPAKTTNKDADVEEKDATTPENATAEGEDQIQDIKQGSATETANSDTANRKGTKRRLDQDDEEQFKTDNVQDSTEDDAVDDSEDEAVNDEEDRPRKKSKTVRVA</sequence>
<reference evidence="2 3" key="1">
    <citation type="submission" date="2016-03" db="EMBL/GenBank/DDBJ databases">
        <title>Whole genome sequencing of Grifola frondosa 9006-11.</title>
        <authorList>
            <person name="Min B."/>
            <person name="Park H."/>
            <person name="Kim J.-G."/>
            <person name="Cho H."/>
            <person name="Oh Y.-L."/>
            <person name="Kong W.-S."/>
            <person name="Choi I.-G."/>
        </authorList>
    </citation>
    <scope>NUCLEOTIDE SEQUENCE [LARGE SCALE GENOMIC DNA]</scope>
    <source>
        <strain evidence="2 3">9006-11</strain>
    </source>
</reference>
<dbReference type="PANTHER" id="PTHR40630:SF1">
    <property type="entry name" value="DNA-BINDING PROTEIN"/>
    <property type="match status" value="1"/>
</dbReference>
<dbReference type="InterPro" id="IPR021487">
    <property type="entry name" value="DUF3140"/>
</dbReference>
<dbReference type="AlphaFoldDB" id="A0A1C7LVC0"/>
<evidence type="ECO:0000313" key="2">
    <source>
        <dbReference type="EMBL" id="OBZ68438.1"/>
    </source>
</evidence>